<dbReference type="EMBL" id="GBXM01068946">
    <property type="protein sequence ID" value="JAH39631.1"/>
    <property type="molecule type" value="Transcribed_RNA"/>
</dbReference>
<name>A0A0E9SEB4_ANGAN</name>
<reference evidence="1" key="2">
    <citation type="journal article" date="2015" name="Fish Shellfish Immunol.">
        <title>Early steps in the European eel (Anguilla anguilla)-Vibrio vulnificus interaction in the gills: Role of the RtxA13 toxin.</title>
        <authorList>
            <person name="Callol A."/>
            <person name="Pajuelo D."/>
            <person name="Ebbesson L."/>
            <person name="Teles M."/>
            <person name="MacKenzie S."/>
            <person name="Amaro C."/>
        </authorList>
    </citation>
    <scope>NUCLEOTIDE SEQUENCE</scope>
</reference>
<proteinExistence type="predicted"/>
<sequence length="15" mass="1730">MCLNGLRSTMLHLQL</sequence>
<accession>A0A0E9SEB4</accession>
<protein>
    <submittedName>
        <fullName evidence="1">Uncharacterized protein</fullName>
    </submittedName>
</protein>
<reference evidence="1" key="1">
    <citation type="submission" date="2014-11" db="EMBL/GenBank/DDBJ databases">
        <authorList>
            <person name="Amaro Gonzalez C."/>
        </authorList>
    </citation>
    <scope>NUCLEOTIDE SEQUENCE</scope>
</reference>
<evidence type="ECO:0000313" key="1">
    <source>
        <dbReference type="EMBL" id="JAH39631.1"/>
    </source>
</evidence>
<organism evidence="1">
    <name type="scientific">Anguilla anguilla</name>
    <name type="common">European freshwater eel</name>
    <name type="synonym">Muraena anguilla</name>
    <dbReference type="NCBI Taxonomy" id="7936"/>
    <lineage>
        <taxon>Eukaryota</taxon>
        <taxon>Metazoa</taxon>
        <taxon>Chordata</taxon>
        <taxon>Craniata</taxon>
        <taxon>Vertebrata</taxon>
        <taxon>Euteleostomi</taxon>
        <taxon>Actinopterygii</taxon>
        <taxon>Neopterygii</taxon>
        <taxon>Teleostei</taxon>
        <taxon>Anguilliformes</taxon>
        <taxon>Anguillidae</taxon>
        <taxon>Anguilla</taxon>
    </lineage>
</organism>